<dbReference type="PROSITE" id="PS51257">
    <property type="entry name" value="PROKAR_LIPOPROTEIN"/>
    <property type="match status" value="1"/>
</dbReference>
<reference evidence="2 3" key="1">
    <citation type="journal article" date="2014" name="Nature">
        <title>An environmental bacterial taxon with a large and distinct metabolic repertoire.</title>
        <authorList>
            <person name="Wilson M.C."/>
            <person name="Mori T."/>
            <person name="Ruckert C."/>
            <person name="Uria A.R."/>
            <person name="Helf M.J."/>
            <person name="Takada K."/>
            <person name="Gernert C."/>
            <person name="Steffens U.A."/>
            <person name="Heycke N."/>
            <person name="Schmitt S."/>
            <person name="Rinke C."/>
            <person name="Helfrich E.J."/>
            <person name="Brachmann A.O."/>
            <person name="Gurgui C."/>
            <person name="Wakimoto T."/>
            <person name="Kracht M."/>
            <person name="Crusemann M."/>
            <person name="Hentschel U."/>
            <person name="Abe I."/>
            <person name="Matsunaga S."/>
            <person name="Kalinowski J."/>
            <person name="Takeyama H."/>
            <person name="Piel J."/>
        </authorList>
    </citation>
    <scope>NUCLEOTIDE SEQUENCE [LARGE SCALE GENOMIC DNA]</scope>
    <source>
        <strain evidence="3">TSY1</strain>
    </source>
</reference>
<protein>
    <recommendedName>
        <fullName evidence="4">LPS-assembly lipoprotein LptE</fullName>
    </recommendedName>
</protein>
<dbReference type="GO" id="GO:0019867">
    <property type="term" value="C:outer membrane"/>
    <property type="evidence" value="ECO:0007669"/>
    <property type="project" value="InterPro"/>
</dbReference>
<evidence type="ECO:0008006" key="4">
    <source>
        <dbReference type="Google" id="ProtNLM"/>
    </source>
</evidence>
<proteinExistence type="predicted"/>
<dbReference type="Gene3D" id="3.30.160.150">
    <property type="entry name" value="Lipoprotein like domain"/>
    <property type="match status" value="1"/>
</dbReference>
<dbReference type="EMBL" id="AZHW01000347">
    <property type="protein sequence ID" value="ETX00382.1"/>
    <property type="molecule type" value="Genomic_DNA"/>
</dbReference>
<sequence length="170" mass="18494">MRIGLSTLCILLAGCGYTLVGAPSATGDQPLVTLAVPAVINLTREPDLERRMTSALRRAVVQAPALKLASQEQASHTLQGIANRFLAAATSFDASDRVVQFRVESRTRIRLTDRRSDQTLLEQDINAWTEYLVSPSGSVRENAAARAAALARVSRQFAEKCRALVEITLM</sequence>
<name>W4LSJ1_ENTF1</name>
<keyword evidence="3" id="KW-1185">Reference proteome</keyword>
<dbReference type="Proteomes" id="UP000019141">
    <property type="component" value="Unassembled WGS sequence"/>
</dbReference>
<comment type="caution">
    <text evidence="2">The sequence shown here is derived from an EMBL/GenBank/DDBJ whole genome shotgun (WGS) entry which is preliminary data.</text>
</comment>
<dbReference type="Pfam" id="PF04390">
    <property type="entry name" value="LptE"/>
    <property type="match status" value="1"/>
</dbReference>
<keyword evidence="1" id="KW-0732">Signal</keyword>
<gene>
    <name evidence="2" type="ORF">ETSY1_11435</name>
</gene>
<evidence type="ECO:0000256" key="1">
    <source>
        <dbReference type="SAM" id="SignalP"/>
    </source>
</evidence>
<dbReference type="AlphaFoldDB" id="W4LSJ1"/>
<dbReference type="InterPro" id="IPR007485">
    <property type="entry name" value="LPS_assembly_LptE"/>
</dbReference>
<evidence type="ECO:0000313" key="2">
    <source>
        <dbReference type="EMBL" id="ETX00382.1"/>
    </source>
</evidence>
<dbReference type="HOGENOM" id="CLU_1567827_0_0_7"/>
<dbReference type="GO" id="GO:0043165">
    <property type="term" value="P:Gram-negative-bacterium-type cell outer membrane assembly"/>
    <property type="evidence" value="ECO:0007669"/>
    <property type="project" value="InterPro"/>
</dbReference>
<feature type="chain" id="PRO_5004844640" description="LPS-assembly lipoprotein LptE" evidence="1">
    <location>
        <begin position="21"/>
        <end position="170"/>
    </location>
</feature>
<evidence type="ECO:0000313" key="3">
    <source>
        <dbReference type="Proteomes" id="UP000019141"/>
    </source>
</evidence>
<accession>W4LSJ1</accession>
<feature type="signal peptide" evidence="1">
    <location>
        <begin position="1"/>
        <end position="20"/>
    </location>
</feature>
<organism evidence="2 3">
    <name type="scientific">Entotheonella factor</name>
    <dbReference type="NCBI Taxonomy" id="1429438"/>
    <lineage>
        <taxon>Bacteria</taxon>
        <taxon>Pseudomonadati</taxon>
        <taxon>Nitrospinota/Tectimicrobiota group</taxon>
        <taxon>Candidatus Tectimicrobiota</taxon>
        <taxon>Candidatus Entotheonellia</taxon>
        <taxon>Candidatus Entotheonellales</taxon>
        <taxon>Candidatus Entotheonellaceae</taxon>
        <taxon>Candidatus Entotheonella</taxon>
    </lineage>
</organism>